<keyword evidence="2" id="KW-0233">DNA recombination</keyword>
<feature type="domain" description="Core-binding (CB)" evidence="3">
    <location>
        <begin position="9"/>
        <end position="90"/>
    </location>
</feature>
<dbReference type="GO" id="GO:0006310">
    <property type="term" value="P:DNA recombination"/>
    <property type="evidence" value="ECO:0007669"/>
    <property type="project" value="UniProtKB-KW"/>
</dbReference>
<evidence type="ECO:0000256" key="2">
    <source>
        <dbReference type="ARBA" id="ARBA00023172"/>
    </source>
</evidence>
<gene>
    <name evidence="4" type="ORF">S12H4_15835</name>
</gene>
<dbReference type="GO" id="GO:0015074">
    <property type="term" value="P:DNA integration"/>
    <property type="evidence" value="ECO:0007669"/>
    <property type="project" value="InterPro"/>
</dbReference>
<dbReference type="PROSITE" id="PS51900">
    <property type="entry name" value="CB"/>
    <property type="match status" value="1"/>
</dbReference>
<dbReference type="Gene3D" id="1.10.443.10">
    <property type="entry name" value="Intergrase catalytic core"/>
    <property type="match status" value="1"/>
</dbReference>
<evidence type="ECO:0000256" key="1">
    <source>
        <dbReference type="ARBA" id="ARBA00023125"/>
    </source>
</evidence>
<dbReference type="InterPro" id="IPR011010">
    <property type="entry name" value="DNA_brk_join_enz"/>
</dbReference>
<comment type="caution">
    <text evidence="4">The sequence shown here is derived from an EMBL/GenBank/DDBJ whole genome shotgun (WGS) entry which is preliminary data.</text>
</comment>
<reference evidence="4" key="1">
    <citation type="journal article" date="2014" name="Front. Microbiol.">
        <title>High frequency of phylogenetically diverse reductive dehalogenase-homologous genes in deep subseafloor sedimentary metagenomes.</title>
        <authorList>
            <person name="Kawai M."/>
            <person name="Futagami T."/>
            <person name="Toyoda A."/>
            <person name="Takaki Y."/>
            <person name="Nishi S."/>
            <person name="Hori S."/>
            <person name="Arai W."/>
            <person name="Tsubouchi T."/>
            <person name="Morono Y."/>
            <person name="Uchiyama I."/>
            <person name="Ito T."/>
            <person name="Fujiyama A."/>
            <person name="Inagaki F."/>
            <person name="Takami H."/>
        </authorList>
    </citation>
    <scope>NUCLEOTIDE SEQUENCE</scope>
    <source>
        <strain evidence="4">Expedition CK06-06</strain>
    </source>
</reference>
<dbReference type="SUPFAM" id="SSF56349">
    <property type="entry name" value="DNA breaking-rejoining enzymes"/>
    <property type="match status" value="1"/>
</dbReference>
<evidence type="ECO:0000313" key="4">
    <source>
        <dbReference type="EMBL" id="GAI74397.1"/>
    </source>
</evidence>
<dbReference type="InterPro" id="IPR004107">
    <property type="entry name" value="Integrase_SAM-like_N"/>
</dbReference>
<proteinExistence type="predicted"/>
<dbReference type="InterPro" id="IPR013762">
    <property type="entry name" value="Integrase-like_cat_sf"/>
</dbReference>
<keyword evidence="1" id="KW-0238">DNA-binding</keyword>
<sequence length="206" mass="23497">MVTEAPIKTEGMTAFDDYLRYGSDDEASKGPTTRKAYLWTVDLFQRFLNGRQPTPDLVRGFVKELEEKGNSASSINRHIWALKSYFRFRKQLVEGLARQEGLTPDTREWAAFLGKDGVQELKIRGLKTQKYYPRYLRDKEWDKLLQTATNTIYNPGVSSYARLRAKLELALLYAYGGAGLRLSEAVNMAVDDVIDEGFLRVIRKGG</sequence>
<name>X1R0S1_9ZZZZ</name>
<accession>X1R0S1</accession>
<evidence type="ECO:0000259" key="3">
    <source>
        <dbReference type="PROSITE" id="PS51900"/>
    </source>
</evidence>
<dbReference type="GO" id="GO:0003677">
    <property type="term" value="F:DNA binding"/>
    <property type="evidence" value="ECO:0007669"/>
    <property type="project" value="UniProtKB-KW"/>
</dbReference>
<feature type="non-terminal residue" evidence="4">
    <location>
        <position position="206"/>
    </location>
</feature>
<dbReference type="Gene3D" id="1.10.150.130">
    <property type="match status" value="1"/>
</dbReference>
<organism evidence="4">
    <name type="scientific">marine sediment metagenome</name>
    <dbReference type="NCBI Taxonomy" id="412755"/>
    <lineage>
        <taxon>unclassified sequences</taxon>
        <taxon>metagenomes</taxon>
        <taxon>ecological metagenomes</taxon>
    </lineage>
</organism>
<protein>
    <recommendedName>
        <fullName evidence="3">Core-binding (CB) domain-containing protein</fullName>
    </recommendedName>
</protein>
<dbReference type="Pfam" id="PF02899">
    <property type="entry name" value="Phage_int_SAM_1"/>
    <property type="match status" value="1"/>
</dbReference>
<dbReference type="InterPro" id="IPR010998">
    <property type="entry name" value="Integrase_recombinase_N"/>
</dbReference>
<dbReference type="EMBL" id="BARW01007631">
    <property type="protein sequence ID" value="GAI74397.1"/>
    <property type="molecule type" value="Genomic_DNA"/>
</dbReference>
<dbReference type="InterPro" id="IPR044068">
    <property type="entry name" value="CB"/>
</dbReference>
<dbReference type="AlphaFoldDB" id="X1R0S1"/>